<dbReference type="GO" id="GO:0000271">
    <property type="term" value="P:polysaccharide biosynthetic process"/>
    <property type="evidence" value="ECO:0007669"/>
    <property type="project" value="TreeGrafter"/>
</dbReference>
<gene>
    <name evidence="1" type="ORF">HAP41_0000016435</name>
</gene>
<dbReference type="EMBL" id="CP096255">
    <property type="protein sequence ID" value="UPT90374.1"/>
    <property type="molecule type" value="Genomic_DNA"/>
</dbReference>
<accession>A0A8T5VBD6</accession>
<name>A0A8T5VBD6_9BRAD</name>
<dbReference type="GO" id="GO:0016747">
    <property type="term" value="F:acyltransferase activity, transferring groups other than amino-acyl groups"/>
    <property type="evidence" value="ECO:0007669"/>
    <property type="project" value="InterPro"/>
</dbReference>
<dbReference type="RefSeq" id="WP_224580822.1">
    <property type="nucleotide sequence ID" value="NZ_CP096255.1"/>
</dbReference>
<dbReference type="InterPro" id="IPR050879">
    <property type="entry name" value="Acyltransferase_3"/>
</dbReference>
<organism evidence="1 2">
    <name type="scientific">Bradyrhizobium barranii subsp. apii</name>
    <dbReference type="NCBI Taxonomy" id="2819348"/>
    <lineage>
        <taxon>Bacteria</taxon>
        <taxon>Pseudomonadati</taxon>
        <taxon>Pseudomonadota</taxon>
        <taxon>Alphaproteobacteria</taxon>
        <taxon>Hyphomicrobiales</taxon>
        <taxon>Nitrobacteraceae</taxon>
        <taxon>Bradyrhizobium</taxon>
        <taxon>Bradyrhizobium barranii</taxon>
    </lineage>
</organism>
<dbReference type="Proteomes" id="UP000551709">
    <property type="component" value="Chromosome"/>
</dbReference>
<reference evidence="1" key="1">
    <citation type="journal article" date="2017" name="Syst. Appl. Microbiol.">
        <title>Soybeans inoculated with root zone soils of Canadian native legumes harbour diverse and novel Bradyrhizobium spp. that possess agricultural potential.</title>
        <authorList>
            <person name="Bromfield E.S.P."/>
            <person name="Cloutier S."/>
            <person name="Tambong J.T."/>
            <person name="Tran Thi T.V."/>
        </authorList>
    </citation>
    <scope>NUCLEOTIDE SEQUENCE</scope>
    <source>
        <strain evidence="1">1S5</strain>
    </source>
</reference>
<keyword evidence="1" id="KW-0808">Transferase</keyword>
<protein>
    <submittedName>
        <fullName evidence="1">Acyltransferase</fullName>
    </submittedName>
</protein>
<dbReference type="GO" id="GO:0016020">
    <property type="term" value="C:membrane"/>
    <property type="evidence" value="ECO:0007669"/>
    <property type="project" value="TreeGrafter"/>
</dbReference>
<proteinExistence type="predicted"/>
<reference evidence="1" key="2">
    <citation type="submission" date="2022-04" db="EMBL/GenBank/DDBJ databases">
        <authorList>
            <person name="Bromfield E.S.P."/>
            <person name="Cloutier S."/>
        </authorList>
    </citation>
    <scope>NUCLEOTIDE SEQUENCE</scope>
    <source>
        <strain evidence="1">1S5</strain>
    </source>
</reference>
<evidence type="ECO:0000313" key="2">
    <source>
        <dbReference type="Proteomes" id="UP000551709"/>
    </source>
</evidence>
<sequence>MDHRPGNFDLMRFVAASLVFWSHQYSISGFNEPLIPWVGSLGGLAVYVFFAISGYLNSQSVVRSRSPAQFLISRAFRIYPALIVCIALCVVMGALVTTSSLSDYFVPPGLGINGRNTPFSFFWRDSTLFFGLDYHLPGVFESSLGTTEVLTPLWTLPQEAKLYIYLAIIALVCRFDARAMASAIVVVLGGFAVFGFWRELGPIWLGERGLTCAILFASGVGVAALERWLTKAIAIACFLSIALLLLLCGHKETFVLVVIAPVCVVLNDLPLPRWTAPKLDISFGVYLYALPIQHLTSGLPVSFWSKGLLAFAITLGAGTLSALLVEQPMLRIRKRIGLVTWLDSVWPAFRAIAKSERRFLSVFYRMRRNSGRAITSGEWAISAGTNHRDLTAPLSDLAAGAGPGDILK</sequence>
<keyword evidence="1" id="KW-0012">Acyltransferase</keyword>
<dbReference type="Pfam" id="PF01757">
    <property type="entry name" value="Acyl_transf_3"/>
    <property type="match status" value="1"/>
</dbReference>
<evidence type="ECO:0000313" key="1">
    <source>
        <dbReference type="EMBL" id="UPT90374.1"/>
    </source>
</evidence>
<dbReference type="PANTHER" id="PTHR23028">
    <property type="entry name" value="ACETYLTRANSFERASE"/>
    <property type="match status" value="1"/>
</dbReference>
<dbReference type="InterPro" id="IPR002656">
    <property type="entry name" value="Acyl_transf_3_dom"/>
</dbReference>
<dbReference type="PANTHER" id="PTHR23028:SF53">
    <property type="entry name" value="ACYL_TRANSF_3 DOMAIN-CONTAINING PROTEIN"/>
    <property type="match status" value="1"/>
</dbReference>
<dbReference type="AlphaFoldDB" id="A0A8T5VBD6"/>